<dbReference type="OrthoDB" id="5404895at2759"/>
<evidence type="ECO:0000313" key="6">
    <source>
        <dbReference type="Proteomes" id="UP000053317"/>
    </source>
</evidence>
<dbReference type="PANTHER" id="PTHR11365">
    <property type="entry name" value="5-OXOPROLINASE RELATED"/>
    <property type="match status" value="1"/>
</dbReference>
<reference evidence="5 6" key="2">
    <citation type="submission" date="2015-05" db="EMBL/GenBank/DDBJ databases">
        <authorList>
            <person name="Morales-Cruz A."/>
            <person name="Amrine K.C."/>
            <person name="Cantu D."/>
        </authorList>
    </citation>
    <scope>NUCLEOTIDE SEQUENCE [LARGE SCALE GENOMIC DNA]</scope>
    <source>
        <strain evidence="5">UCRPC4</strain>
    </source>
</reference>
<gene>
    <name evidence="5" type="ORF">UCRPC4_g05842</name>
</gene>
<dbReference type="Pfam" id="PF01968">
    <property type="entry name" value="Hydantoinase_A"/>
    <property type="match status" value="1"/>
</dbReference>
<evidence type="ECO:0000259" key="1">
    <source>
        <dbReference type="Pfam" id="PF01968"/>
    </source>
</evidence>
<dbReference type="Proteomes" id="UP000053317">
    <property type="component" value="Unassembled WGS sequence"/>
</dbReference>
<dbReference type="InterPro" id="IPR045079">
    <property type="entry name" value="Oxoprolinase-like"/>
</dbReference>
<dbReference type="EMBL" id="LCWF01000157">
    <property type="protein sequence ID" value="KKY16689.1"/>
    <property type="molecule type" value="Genomic_DNA"/>
</dbReference>
<dbReference type="InterPro" id="IPR002821">
    <property type="entry name" value="Hydantoinase_A"/>
</dbReference>
<dbReference type="InterPro" id="IPR024071">
    <property type="entry name" value="S-Me-THD_C_sf"/>
</dbReference>
<evidence type="ECO:0000259" key="2">
    <source>
        <dbReference type="Pfam" id="PF05378"/>
    </source>
</evidence>
<keyword evidence="6" id="KW-1185">Reference proteome</keyword>
<accession>A0A0G2E1Q3</accession>
<dbReference type="SUPFAM" id="SSF160991">
    <property type="entry name" value="CV3147-like"/>
    <property type="match status" value="1"/>
</dbReference>
<dbReference type="Gene3D" id="3.30.420.40">
    <property type="match status" value="1"/>
</dbReference>
<dbReference type="Pfam" id="PF05378">
    <property type="entry name" value="Hydant_A_N"/>
    <property type="match status" value="1"/>
</dbReference>
<feature type="domain" description="Hydantoinase/oxoprolinase N-terminal" evidence="2">
    <location>
        <begin position="3"/>
        <end position="179"/>
    </location>
</feature>
<dbReference type="PANTHER" id="PTHR11365:SF10">
    <property type="entry name" value="HYDANTOINASE_OXOPROLINASE"/>
    <property type="match status" value="1"/>
</dbReference>
<feature type="domain" description="S-Me-THD-like C-terminal" evidence="4">
    <location>
        <begin position="737"/>
        <end position="939"/>
    </location>
</feature>
<reference evidence="5 6" key="1">
    <citation type="submission" date="2015-05" db="EMBL/GenBank/DDBJ databases">
        <title>Distinctive expansion of gene families associated with plant cell wall degradation and secondary metabolism in the genomes of grapevine trunk pathogens.</title>
        <authorList>
            <person name="Lawrence D.P."/>
            <person name="Travadon R."/>
            <person name="Rolshausen P.E."/>
            <person name="Baumgartner K."/>
        </authorList>
    </citation>
    <scope>NUCLEOTIDE SEQUENCE [LARGE SCALE GENOMIC DNA]</scope>
    <source>
        <strain evidence="5">UCRPC4</strain>
    </source>
</reference>
<proteinExistence type="predicted"/>
<dbReference type="Pfam" id="PF06032">
    <property type="entry name" value="S-Me-THD_N"/>
    <property type="match status" value="1"/>
</dbReference>
<organism evidence="5 6">
    <name type="scientific">Phaeomoniella chlamydospora</name>
    <name type="common">Phaeoacremonium chlamydosporum</name>
    <dbReference type="NCBI Taxonomy" id="158046"/>
    <lineage>
        <taxon>Eukaryota</taxon>
        <taxon>Fungi</taxon>
        <taxon>Dikarya</taxon>
        <taxon>Ascomycota</taxon>
        <taxon>Pezizomycotina</taxon>
        <taxon>Eurotiomycetes</taxon>
        <taxon>Chaetothyriomycetidae</taxon>
        <taxon>Phaeomoniellales</taxon>
        <taxon>Phaeomoniellaceae</taxon>
        <taxon>Phaeomoniella</taxon>
    </lineage>
</organism>
<name>A0A0G2E1Q3_PHACM</name>
<feature type="domain" description="S-Me-THD N-terminal" evidence="3">
    <location>
        <begin position="575"/>
        <end position="733"/>
    </location>
</feature>
<sequence>MYRIGVDVGGTNTDAAILDVLAASQPSRGVLASSKTPTTRDVTSGIKTAVEAVLKKSEVDTDKVLSVAIGTTHFVNAVVEADPGRLSRVAVVRLCGPFTRMIPPFADFPQSLRNIIQGPTYYLDGGLEIDGREIRQLDLAQVKVMISEIRAKGINTIALVGIFSPLDHQGLHEERCKALMLEADPSLAVVCSHDIGNIGLLERENATILNASILALAKKTVRAFVTAIEKLQLSCILYLTQNDGTLTDAETAVQFPIKTFASGPTNSMTGAVFLASLDVAGSSLVDKQTVIVDIGGTTTDVCALMPSGFPRQAPTFIEVGGVRTAFSMPEVLSIGLGGGSQVKCEDNNGQVSVGPDSVGYQLPQKALVFGGNVLTATDIVVASGHQEVGDKFFVESVPKEIVSKARLKIKKMLEEVIEDMKVSSLPVVAVMCGGVGAAIAKVVGELDTIEILSGRDEHAVLEDAKQRAIDLAIVRGADPSDVHIAEMDKMPLQYAANKATRIKIKAVGKLRVPEKTDVGNKGYTWEDEKADEPIAFQIIDQANISAIDVKPSRHVDIGTYKPDVRNGAWYLSPIDLEFISVGVGVLGTGGGGSSYLTYLNSLKHLLDSAPGTMRVISPSSLKDSDVCVFGSWYGAPSVSGERLPAGTEIMTSIDYSVKLSPYKEFHATIAVEIGGGNGLSTFPTSAYYNIPVIDGDLMGRAYPTMEHVTPYLYGEPALPCVLADGRGNVGVVMQAESNSRIETMLRTTCVELGIQAASAAIPLTGDVIKKYVVPNTVSQSWYLGRAIHLARRAKVDLIESILAVTPGKLIFSGKIIDVRRDVSCGYTMGSVLIEPEESENTGREGRADARNMIIPFQNEYLYAALVNSRHIQTDMSTEEEIVTTVPDLISILSSANGEAIGSQDLRYGLKVKVLALPAHPLWTDTPKGLAIGGPDFFKLGDHVKWERGRGGLEAYGKGPKSVIEEFNTQG</sequence>
<evidence type="ECO:0000313" key="5">
    <source>
        <dbReference type="EMBL" id="KKY16689.1"/>
    </source>
</evidence>
<evidence type="ECO:0000259" key="4">
    <source>
        <dbReference type="Pfam" id="PF20906"/>
    </source>
</evidence>
<dbReference type="GO" id="GO:0016787">
    <property type="term" value="F:hydrolase activity"/>
    <property type="evidence" value="ECO:0007669"/>
    <property type="project" value="InterPro"/>
</dbReference>
<dbReference type="Gene3D" id="3.40.1610.10">
    <property type="entry name" value="CV3147-like domain"/>
    <property type="match status" value="1"/>
</dbReference>
<dbReference type="InterPro" id="IPR048350">
    <property type="entry name" value="S-Me-THD-like_C"/>
</dbReference>
<evidence type="ECO:0000259" key="3">
    <source>
        <dbReference type="Pfam" id="PF06032"/>
    </source>
</evidence>
<feature type="domain" description="Hydantoinase A/oxoprolinase" evidence="1">
    <location>
        <begin position="203"/>
        <end position="384"/>
    </location>
</feature>
<dbReference type="InterPro" id="IPR008040">
    <property type="entry name" value="Hydant_A_N"/>
</dbReference>
<dbReference type="Pfam" id="PF20906">
    <property type="entry name" value="S-Me-THD_C"/>
    <property type="match status" value="1"/>
</dbReference>
<dbReference type="InterPro" id="IPR027479">
    <property type="entry name" value="S-Me-THD_N_sf"/>
</dbReference>
<dbReference type="InterPro" id="IPR043129">
    <property type="entry name" value="ATPase_NBD"/>
</dbReference>
<dbReference type="AlphaFoldDB" id="A0A0G2E1Q3"/>
<protein>
    <submittedName>
        <fullName evidence="5">Putative hydantoinase oxoprolinase</fullName>
    </submittedName>
</protein>
<comment type="caution">
    <text evidence="5">The sequence shown here is derived from an EMBL/GenBank/DDBJ whole genome shotgun (WGS) entry which is preliminary data.</text>
</comment>
<dbReference type="InterPro" id="IPR010318">
    <property type="entry name" value="S-Me-THD_N"/>
</dbReference>
<dbReference type="SUPFAM" id="SSF53067">
    <property type="entry name" value="Actin-like ATPase domain"/>
    <property type="match status" value="2"/>
</dbReference>
<dbReference type="Gene3D" id="2.40.390.10">
    <property type="entry name" value="CV3147-like"/>
    <property type="match status" value="1"/>
</dbReference>